<evidence type="ECO:0000313" key="1">
    <source>
        <dbReference type="EMBL" id="MFD1738396.1"/>
    </source>
</evidence>
<dbReference type="Gene3D" id="3.90.1200.10">
    <property type="match status" value="1"/>
</dbReference>
<dbReference type="InterPro" id="IPR006748">
    <property type="entry name" value="NH2Glyco/OHUrea_AB-resist_kin"/>
</dbReference>
<protein>
    <submittedName>
        <fullName evidence="1">Aminoglycoside phosphotransferase family protein</fullName>
    </submittedName>
</protein>
<gene>
    <name evidence="1" type="ORF">ACFSCX_17875</name>
</gene>
<organism evidence="1 2">
    <name type="scientific">Bacillus salitolerans</name>
    <dbReference type="NCBI Taxonomy" id="1437434"/>
    <lineage>
        <taxon>Bacteria</taxon>
        <taxon>Bacillati</taxon>
        <taxon>Bacillota</taxon>
        <taxon>Bacilli</taxon>
        <taxon>Bacillales</taxon>
        <taxon>Bacillaceae</taxon>
        <taxon>Bacillus</taxon>
    </lineage>
</organism>
<dbReference type="SUPFAM" id="SSF56112">
    <property type="entry name" value="Protein kinase-like (PK-like)"/>
    <property type="match status" value="1"/>
</dbReference>
<keyword evidence="2" id="KW-1185">Reference proteome</keyword>
<sequence length="308" mass="35784">MELQEHFVQSVRLYFKEQGEEWLVKLPHIIDYCENNWSLRIKAPYSLSINYVAPAIMLDGREVVVKLSIPGKEFLNELKVLQLLNSKGIVQLIDYNMEKGILILEKITPGYTLAEMTDDEAACVIAADVVKNISMPAPDHTEIPTTKEREESLRRQFEKHNDSGPISKQSFEKALNIFAYLNHTIEQQMLLHGDFHHYNVLASSDGKWIAIDPKGLIGEIEYDLIQYLLNKLPNEDAYRVIERRVNIFTRELHLNKKRLLLWGYCHAVLATSWTIDENQNYDESFYQGIEIFERLYVTNFGEISSLFK</sequence>
<reference evidence="2" key="1">
    <citation type="journal article" date="2019" name="Int. J. Syst. Evol. Microbiol.">
        <title>The Global Catalogue of Microorganisms (GCM) 10K type strain sequencing project: providing services to taxonomists for standard genome sequencing and annotation.</title>
        <authorList>
            <consortium name="The Broad Institute Genomics Platform"/>
            <consortium name="The Broad Institute Genome Sequencing Center for Infectious Disease"/>
            <person name="Wu L."/>
            <person name="Ma J."/>
        </authorList>
    </citation>
    <scope>NUCLEOTIDE SEQUENCE [LARGE SCALE GENOMIC DNA]</scope>
    <source>
        <strain evidence="2">CCUG 49339</strain>
    </source>
</reference>
<dbReference type="RefSeq" id="WP_377929606.1">
    <property type="nucleotide sequence ID" value="NZ_JBHUEM010000045.1"/>
</dbReference>
<name>A0ABW4LU56_9BACI</name>
<dbReference type="Proteomes" id="UP001597214">
    <property type="component" value="Unassembled WGS sequence"/>
</dbReference>
<comment type="caution">
    <text evidence="1">The sequence shown here is derived from an EMBL/GenBank/DDBJ whole genome shotgun (WGS) entry which is preliminary data.</text>
</comment>
<dbReference type="EMBL" id="JBHUEM010000045">
    <property type="protein sequence ID" value="MFD1738396.1"/>
    <property type="molecule type" value="Genomic_DNA"/>
</dbReference>
<accession>A0ABW4LU56</accession>
<dbReference type="Pfam" id="PF04655">
    <property type="entry name" value="APH_6_hur"/>
    <property type="match status" value="1"/>
</dbReference>
<evidence type="ECO:0000313" key="2">
    <source>
        <dbReference type="Proteomes" id="UP001597214"/>
    </source>
</evidence>
<proteinExistence type="predicted"/>
<dbReference type="InterPro" id="IPR011009">
    <property type="entry name" value="Kinase-like_dom_sf"/>
</dbReference>